<dbReference type="PANTHER" id="PTHR42823:SF3">
    <property type="entry name" value="ATP SYNTHASE SUBUNIT A, CHLOROPLASTIC"/>
    <property type="match status" value="1"/>
</dbReference>
<evidence type="ECO:0000256" key="10">
    <source>
        <dbReference type="ARBA" id="ARBA00023310"/>
    </source>
</evidence>
<evidence type="ECO:0000256" key="1">
    <source>
        <dbReference type="ARBA" id="ARBA00004141"/>
    </source>
</evidence>
<name>A0ABS2P8N0_9BACL</name>
<keyword evidence="11" id="KW-1003">Cell membrane</keyword>
<proteinExistence type="inferred from homology"/>
<evidence type="ECO:0000256" key="8">
    <source>
        <dbReference type="ARBA" id="ARBA00023065"/>
    </source>
</evidence>
<dbReference type="PROSITE" id="PS00449">
    <property type="entry name" value="ATPASE_A"/>
    <property type="match status" value="1"/>
</dbReference>
<comment type="caution">
    <text evidence="13">The sequence shown here is derived from an EMBL/GenBank/DDBJ whole genome shotgun (WGS) entry which is preliminary data.</text>
</comment>
<gene>
    <name evidence="11" type="primary">atpB</name>
    <name evidence="13" type="ORF">JOD17_000526</name>
</gene>
<evidence type="ECO:0000256" key="7">
    <source>
        <dbReference type="ARBA" id="ARBA00022989"/>
    </source>
</evidence>
<dbReference type="InterPro" id="IPR000568">
    <property type="entry name" value="ATP_synth_F0_asu"/>
</dbReference>
<dbReference type="Proteomes" id="UP000741863">
    <property type="component" value="Unassembled WGS sequence"/>
</dbReference>
<keyword evidence="3 11" id="KW-0813">Transport</keyword>
<keyword evidence="7 11" id="KW-1133">Transmembrane helix</keyword>
<reference evidence="13 14" key="1">
    <citation type="submission" date="2021-01" db="EMBL/GenBank/DDBJ databases">
        <title>Genomic Encyclopedia of Type Strains, Phase IV (KMG-IV): sequencing the most valuable type-strain genomes for metagenomic binning, comparative biology and taxonomic classification.</title>
        <authorList>
            <person name="Goeker M."/>
        </authorList>
    </citation>
    <scope>NUCLEOTIDE SEQUENCE [LARGE SCALE GENOMIC DNA]</scope>
    <source>
        <strain evidence="13 14">DSM 25540</strain>
    </source>
</reference>
<evidence type="ECO:0000256" key="3">
    <source>
        <dbReference type="ARBA" id="ARBA00022448"/>
    </source>
</evidence>
<evidence type="ECO:0000256" key="4">
    <source>
        <dbReference type="ARBA" id="ARBA00022547"/>
    </source>
</evidence>
<dbReference type="InterPro" id="IPR035908">
    <property type="entry name" value="F0_ATP_A_sf"/>
</dbReference>
<protein>
    <recommendedName>
        <fullName evidence="11 12">ATP synthase subunit a</fullName>
    </recommendedName>
    <alternativeName>
        <fullName evidence="11">ATP synthase F0 sector subunit a</fullName>
    </alternativeName>
    <alternativeName>
        <fullName evidence="11">F-ATPase subunit 6</fullName>
    </alternativeName>
</protein>
<evidence type="ECO:0000256" key="2">
    <source>
        <dbReference type="ARBA" id="ARBA00006810"/>
    </source>
</evidence>
<keyword evidence="5 11" id="KW-0812">Transmembrane</keyword>
<evidence type="ECO:0000256" key="9">
    <source>
        <dbReference type="ARBA" id="ARBA00023136"/>
    </source>
</evidence>
<dbReference type="CDD" id="cd00310">
    <property type="entry name" value="ATP-synt_Fo_a_6"/>
    <property type="match status" value="1"/>
</dbReference>
<comment type="subcellular location">
    <subcellularLocation>
        <location evidence="11 12">Cell membrane</location>
        <topology evidence="11 12">Multi-pass membrane protein</topology>
    </subcellularLocation>
    <subcellularLocation>
        <location evidence="1">Membrane</location>
        <topology evidence="1">Multi-pass membrane protein</topology>
    </subcellularLocation>
</comment>
<keyword evidence="4 11" id="KW-0138">CF(0)</keyword>
<keyword evidence="8 11" id="KW-0406">Ion transport</keyword>
<dbReference type="NCBIfam" id="NF004479">
    <property type="entry name" value="PRK05815.1-4"/>
    <property type="match status" value="1"/>
</dbReference>
<evidence type="ECO:0000313" key="13">
    <source>
        <dbReference type="EMBL" id="MBM7631435.1"/>
    </source>
</evidence>
<keyword evidence="6 11" id="KW-0375">Hydrogen ion transport</keyword>
<keyword evidence="10 11" id="KW-0066">ATP synthesis</keyword>
<dbReference type="HAMAP" id="MF_01393">
    <property type="entry name" value="ATP_synth_a_bact"/>
    <property type="match status" value="1"/>
</dbReference>
<feature type="transmembrane region" description="Helical" evidence="11">
    <location>
        <begin position="186"/>
        <end position="204"/>
    </location>
</feature>
<dbReference type="NCBIfam" id="TIGR01131">
    <property type="entry name" value="ATP_synt_6_or_A"/>
    <property type="match status" value="1"/>
</dbReference>
<dbReference type="EMBL" id="JAFBEC010000001">
    <property type="protein sequence ID" value="MBM7631435.1"/>
    <property type="molecule type" value="Genomic_DNA"/>
</dbReference>
<feature type="transmembrane region" description="Helical" evidence="11">
    <location>
        <begin position="20"/>
        <end position="41"/>
    </location>
</feature>
<keyword evidence="14" id="KW-1185">Reference proteome</keyword>
<evidence type="ECO:0000256" key="12">
    <source>
        <dbReference type="RuleBase" id="RU000483"/>
    </source>
</evidence>
<dbReference type="PRINTS" id="PR00123">
    <property type="entry name" value="ATPASEA"/>
</dbReference>
<feature type="transmembrane region" description="Helical" evidence="11">
    <location>
        <begin position="121"/>
        <end position="139"/>
    </location>
</feature>
<dbReference type="Pfam" id="PF00119">
    <property type="entry name" value="ATP-synt_A"/>
    <property type="match status" value="1"/>
</dbReference>
<dbReference type="InterPro" id="IPR023011">
    <property type="entry name" value="ATP_synth_F0_asu_AS"/>
</dbReference>
<comment type="similarity">
    <text evidence="2 11 12">Belongs to the ATPase A chain family.</text>
</comment>
<dbReference type="RefSeq" id="WP_042358126.1">
    <property type="nucleotide sequence ID" value="NZ_JAFBEC010000001.1"/>
</dbReference>
<accession>A0ABS2P8N0</accession>
<sequence length="242" mass="27521">MSAQSIYWTPFELFGTPITFNVTTMITFTIAGLIVFLFTFLGARKMAMRPTGLQNFIEWVVDFCRGIIKANMDWKTGGRFIALAYTLLFVIFVSNMMGIPFEMATYETHSVIWKSPTSDPFLALTLAAFVVVLTHIYGIKLRGSKEYLMDYFRPKWFLFPFKIIEEFANTLTLGMRLFGNVFAKEVLMLLIVGLGASSLLWGGIMFAPTMVWQAFGIFIGSLQAYIFAMLAMVYMSHKVESH</sequence>
<dbReference type="PANTHER" id="PTHR42823">
    <property type="entry name" value="ATP SYNTHASE SUBUNIT A, CHLOROPLASTIC"/>
    <property type="match status" value="1"/>
</dbReference>
<feature type="transmembrane region" description="Helical" evidence="11">
    <location>
        <begin position="80"/>
        <end position="101"/>
    </location>
</feature>
<evidence type="ECO:0000256" key="6">
    <source>
        <dbReference type="ARBA" id="ARBA00022781"/>
    </source>
</evidence>
<dbReference type="InterPro" id="IPR045082">
    <property type="entry name" value="ATP_syn_F0_a_bact/chloroplast"/>
</dbReference>
<evidence type="ECO:0000313" key="14">
    <source>
        <dbReference type="Proteomes" id="UP000741863"/>
    </source>
</evidence>
<evidence type="ECO:0000256" key="5">
    <source>
        <dbReference type="ARBA" id="ARBA00022692"/>
    </source>
</evidence>
<dbReference type="Gene3D" id="1.20.120.220">
    <property type="entry name" value="ATP synthase, F0 complex, subunit A"/>
    <property type="match status" value="1"/>
</dbReference>
<evidence type="ECO:0000256" key="11">
    <source>
        <dbReference type="HAMAP-Rule" id="MF_01393"/>
    </source>
</evidence>
<dbReference type="SUPFAM" id="SSF81336">
    <property type="entry name" value="F1F0 ATP synthase subunit A"/>
    <property type="match status" value="1"/>
</dbReference>
<feature type="transmembrane region" description="Helical" evidence="11">
    <location>
        <begin position="210"/>
        <end position="234"/>
    </location>
</feature>
<organism evidence="13 14">
    <name type="scientific">Geomicrobium sediminis</name>
    <dbReference type="NCBI Taxonomy" id="1347788"/>
    <lineage>
        <taxon>Bacteria</taxon>
        <taxon>Bacillati</taxon>
        <taxon>Bacillota</taxon>
        <taxon>Bacilli</taxon>
        <taxon>Bacillales</taxon>
        <taxon>Geomicrobium</taxon>
    </lineage>
</organism>
<keyword evidence="9 11" id="KW-0472">Membrane</keyword>
<comment type="function">
    <text evidence="11 12">Key component of the proton channel; it plays a direct role in the translocation of protons across the membrane.</text>
</comment>